<protein>
    <submittedName>
        <fullName evidence="1">Uncharacterized protein</fullName>
    </submittedName>
</protein>
<name>A0A371F3G3_MUCPR</name>
<evidence type="ECO:0000313" key="2">
    <source>
        <dbReference type="Proteomes" id="UP000257109"/>
    </source>
</evidence>
<reference evidence="1" key="1">
    <citation type="submission" date="2018-05" db="EMBL/GenBank/DDBJ databases">
        <title>Draft genome of Mucuna pruriens seed.</title>
        <authorList>
            <person name="Nnadi N.E."/>
            <person name="Vos R."/>
            <person name="Hasami M.H."/>
            <person name="Devisetty U.K."/>
            <person name="Aguiy J.C."/>
        </authorList>
    </citation>
    <scope>NUCLEOTIDE SEQUENCE [LARGE SCALE GENOMIC DNA]</scope>
    <source>
        <strain evidence="1">JCA_2017</strain>
    </source>
</reference>
<organism evidence="1 2">
    <name type="scientific">Mucuna pruriens</name>
    <name type="common">Velvet bean</name>
    <name type="synonym">Dolichos pruriens</name>
    <dbReference type="NCBI Taxonomy" id="157652"/>
    <lineage>
        <taxon>Eukaryota</taxon>
        <taxon>Viridiplantae</taxon>
        <taxon>Streptophyta</taxon>
        <taxon>Embryophyta</taxon>
        <taxon>Tracheophyta</taxon>
        <taxon>Spermatophyta</taxon>
        <taxon>Magnoliopsida</taxon>
        <taxon>eudicotyledons</taxon>
        <taxon>Gunneridae</taxon>
        <taxon>Pentapetalae</taxon>
        <taxon>rosids</taxon>
        <taxon>fabids</taxon>
        <taxon>Fabales</taxon>
        <taxon>Fabaceae</taxon>
        <taxon>Papilionoideae</taxon>
        <taxon>50 kb inversion clade</taxon>
        <taxon>NPAAA clade</taxon>
        <taxon>indigoferoid/millettioid clade</taxon>
        <taxon>Phaseoleae</taxon>
        <taxon>Mucuna</taxon>
    </lineage>
</organism>
<comment type="caution">
    <text evidence="1">The sequence shown here is derived from an EMBL/GenBank/DDBJ whole genome shotgun (WGS) entry which is preliminary data.</text>
</comment>
<feature type="non-terminal residue" evidence="1">
    <location>
        <position position="1"/>
    </location>
</feature>
<accession>A0A371F3G3</accession>
<keyword evidence="2" id="KW-1185">Reference proteome</keyword>
<gene>
    <name evidence="1" type="ORF">CR513_47621</name>
</gene>
<dbReference type="Proteomes" id="UP000257109">
    <property type="component" value="Unassembled WGS sequence"/>
</dbReference>
<evidence type="ECO:0000313" key="1">
    <source>
        <dbReference type="EMBL" id="RDX72842.1"/>
    </source>
</evidence>
<sequence length="153" mass="17891">MARVRTQDEAIPILPISIGLCQGLVLRSYIFTLVLDVLAKIREEVNWRLEIWRQVLEARDFCLSRISRVHHIKNRGSCKLLGSTNVDVLEKSFSYTRLAMLYETAYCAVKRAPTVESWLRWPRRPVETSVRRVDQMEGSTIARYRGRLRKTIK</sequence>
<proteinExistence type="predicted"/>
<dbReference type="EMBL" id="QJKJ01010741">
    <property type="protein sequence ID" value="RDX72842.1"/>
    <property type="molecule type" value="Genomic_DNA"/>
</dbReference>
<dbReference type="AlphaFoldDB" id="A0A371F3G3"/>